<evidence type="ECO:0000313" key="2">
    <source>
        <dbReference type="Proteomes" id="UP001058271"/>
    </source>
</evidence>
<evidence type="ECO:0000313" key="1">
    <source>
        <dbReference type="EMBL" id="UWZ37554.1"/>
    </source>
</evidence>
<gene>
    <name evidence="1" type="ORF">Drose_04520</name>
</gene>
<reference evidence="1" key="1">
    <citation type="submission" date="2021-04" db="EMBL/GenBank/DDBJ databases">
        <title>Biosynthetic gene clusters of Dactylosporangioum roseum.</title>
        <authorList>
            <person name="Hartkoorn R.C."/>
            <person name="Beaudoing E."/>
            <person name="Hot D."/>
            <person name="Moureu S."/>
        </authorList>
    </citation>
    <scope>NUCLEOTIDE SEQUENCE</scope>
    <source>
        <strain evidence="1">NRRL B-16295</strain>
    </source>
</reference>
<proteinExistence type="predicted"/>
<protein>
    <submittedName>
        <fullName evidence="1">Uncharacterized protein</fullName>
    </submittedName>
</protein>
<dbReference type="Proteomes" id="UP001058271">
    <property type="component" value="Chromosome"/>
</dbReference>
<name>A0ABY5Z684_9ACTN</name>
<organism evidence="1 2">
    <name type="scientific">Dactylosporangium roseum</name>
    <dbReference type="NCBI Taxonomy" id="47989"/>
    <lineage>
        <taxon>Bacteria</taxon>
        <taxon>Bacillati</taxon>
        <taxon>Actinomycetota</taxon>
        <taxon>Actinomycetes</taxon>
        <taxon>Micromonosporales</taxon>
        <taxon>Micromonosporaceae</taxon>
        <taxon>Dactylosporangium</taxon>
    </lineage>
</organism>
<accession>A0ABY5Z684</accession>
<dbReference type="EMBL" id="CP073721">
    <property type="protein sequence ID" value="UWZ37554.1"/>
    <property type="molecule type" value="Genomic_DNA"/>
</dbReference>
<keyword evidence="2" id="KW-1185">Reference proteome</keyword>
<dbReference type="RefSeq" id="WP_260726913.1">
    <property type="nucleotide sequence ID" value="NZ_BAAABS010000070.1"/>
</dbReference>
<sequence>MPEVNGLYPTPTRKALLRLIAAGGGRIYGEAGQVFDKQTYRRVTAMVKEFIDHEWVRALTPDEPRGRGETTAKGVTYYRLKDFGRQAMGGRPWASH</sequence>